<dbReference type="VEuPathDB" id="ToxoDB:EAH_00019670"/>
<dbReference type="AlphaFoldDB" id="U6GBS8"/>
<feature type="region of interest" description="Disordered" evidence="1">
    <location>
        <begin position="196"/>
        <end position="368"/>
    </location>
</feature>
<feature type="region of interest" description="Disordered" evidence="1">
    <location>
        <begin position="1"/>
        <end position="40"/>
    </location>
</feature>
<evidence type="ECO:0000256" key="1">
    <source>
        <dbReference type="SAM" id="MobiDB-lite"/>
    </source>
</evidence>
<dbReference type="RefSeq" id="XP_013252714.1">
    <property type="nucleotide sequence ID" value="XM_013397260.1"/>
</dbReference>
<evidence type="ECO:0000313" key="3">
    <source>
        <dbReference type="EMBL" id="CDI76798.1"/>
    </source>
</evidence>
<accession>U6GBS8</accession>
<organism evidence="3 4">
    <name type="scientific">Eimeria acervulina</name>
    <name type="common">Coccidian parasite</name>
    <dbReference type="NCBI Taxonomy" id="5801"/>
    <lineage>
        <taxon>Eukaryota</taxon>
        <taxon>Sar</taxon>
        <taxon>Alveolata</taxon>
        <taxon>Apicomplexa</taxon>
        <taxon>Conoidasida</taxon>
        <taxon>Coccidia</taxon>
        <taxon>Eucoccidiorida</taxon>
        <taxon>Eimeriorina</taxon>
        <taxon>Eimeriidae</taxon>
        <taxon>Eimeria</taxon>
    </lineage>
</organism>
<evidence type="ECO:0000313" key="4">
    <source>
        <dbReference type="Proteomes" id="UP000018050"/>
    </source>
</evidence>
<protein>
    <recommendedName>
        <fullName evidence="5">Transmembrane protein</fullName>
    </recommendedName>
</protein>
<reference evidence="3" key="2">
    <citation type="submission" date="2013-10" db="EMBL/GenBank/DDBJ databases">
        <authorList>
            <person name="Aslett M."/>
        </authorList>
    </citation>
    <scope>NUCLEOTIDE SEQUENCE</scope>
    <source>
        <strain evidence="3">Houghton</strain>
    </source>
</reference>
<keyword evidence="2" id="KW-0472">Membrane</keyword>
<feature type="compositionally biased region" description="Polar residues" evidence="1">
    <location>
        <begin position="18"/>
        <end position="27"/>
    </location>
</feature>
<feature type="region of interest" description="Disordered" evidence="1">
    <location>
        <begin position="401"/>
        <end position="437"/>
    </location>
</feature>
<keyword evidence="4" id="KW-1185">Reference proteome</keyword>
<dbReference type="OMA" id="RNWDPWR"/>
<feature type="compositionally biased region" description="Low complexity" evidence="1">
    <location>
        <begin position="140"/>
        <end position="154"/>
    </location>
</feature>
<name>U6GBS8_EIMAC</name>
<sequence length="637" mass="69139">MPRPSTTHYASVELAELQDSNELPSEEQNNRDGNLKPVTCKRPERSQWRTAYRQGFALLSVIAVLVILTKCAGFSYLERGKQSVGRQLAGREDTSDEDPDVDAMVELCLGLASDYGEPAGPPLTQPQTQWMEQQLWQEVSASQQDAQTSTQGDSFPTWSGPVPYSSTPYPQALQDPGMQTGHTQMTSLSTWEGSWLSSSWSDPQPHRGFGAPWGDGWSSGSGNAGEAFESPGEGPSTSAPRILFGLHSTGAPHTTVAEGSSGSAPLVADSATPSHQVPQPPSSADSVSSSSASGDVSASSVLSHSQGTSSSPYSELRHLVSRNPPKPPVSPEPPPAKTRRRTRSTGGLGVPKKKSMPSSQQSPANQETRKIVSSFWLSTSTSQEAPSAECIRATHQVSGGPPGCYLGEDKPSGSPIDSSAPESSNATGRPGHPIGEHPFYRTPVLQPGFVARPFSLAAARAKDPRVNMIDFTFRFMRSLFVQDSISQVDIEGLLRKMEDLAGHLIHFQTKVLLGLAPRDAVKALGIRYLILDTLYAASTALGDPRPWWEELVANVPHEVEDYDPFRRKADQYQVNIRLVKALSDAVALLKTGTRPGKRQTIELKRELFCGALSPRYFKTRNWDPWRNDYSLYGDGDE</sequence>
<feature type="region of interest" description="Disordered" evidence="1">
    <location>
        <begin position="138"/>
        <end position="159"/>
    </location>
</feature>
<feature type="compositionally biased region" description="Pro residues" evidence="1">
    <location>
        <begin position="324"/>
        <end position="336"/>
    </location>
</feature>
<dbReference type="Proteomes" id="UP000018050">
    <property type="component" value="Unassembled WGS sequence"/>
</dbReference>
<keyword evidence="2" id="KW-0812">Transmembrane</keyword>
<proteinExistence type="predicted"/>
<reference evidence="3" key="1">
    <citation type="submission" date="2013-10" db="EMBL/GenBank/DDBJ databases">
        <title>Genomic analysis of the causative agents of coccidiosis in chickens.</title>
        <authorList>
            <person name="Reid A.J."/>
            <person name="Blake D."/>
            <person name="Billington K."/>
            <person name="Browne H."/>
            <person name="Dunn M."/>
            <person name="Hung S."/>
            <person name="Kawahara F."/>
            <person name="Miranda-Saavedra D."/>
            <person name="Mourier T."/>
            <person name="Nagra H."/>
            <person name="Otto T.D."/>
            <person name="Rawlings N."/>
            <person name="Sanchez A."/>
            <person name="Sanders M."/>
            <person name="Subramaniam C."/>
            <person name="Tay Y."/>
            <person name="Dear P."/>
            <person name="Doerig C."/>
            <person name="Gruber A."/>
            <person name="Parkinson J."/>
            <person name="Shirley M."/>
            <person name="Wan K.L."/>
            <person name="Berriman M."/>
            <person name="Tomley F."/>
            <person name="Pain A."/>
        </authorList>
    </citation>
    <scope>NUCLEOTIDE SEQUENCE</scope>
    <source>
        <strain evidence="3">Houghton</strain>
    </source>
</reference>
<feature type="transmembrane region" description="Helical" evidence="2">
    <location>
        <begin position="55"/>
        <end position="77"/>
    </location>
</feature>
<keyword evidence="2" id="KW-1133">Transmembrane helix</keyword>
<feature type="region of interest" description="Disordered" evidence="1">
    <location>
        <begin position="82"/>
        <end position="101"/>
    </location>
</feature>
<evidence type="ECO:0008006" key="5">
    <source>
        <dbReference type="Google" id="ProtNLM"/>
    </source>
</evidence>
<evidence type="ECO:0000256" key="2">
    <source>
        <dbReference type="SAM" id="Phobius"/>
    </source>
</evidence>
<feature type="compositionally biased region" description="Low complexity" evidence="1">
    <location>
        <begin position="282"/>
        <end position="305"/>
    </location>
</feature>
<gene>
    <name evidence="3" type="ORF">EAH_00019670</name>
</gene>
<feature type="compositionally biased region" description="Gly residues" evidence="1">
    <location>
        <begin position="211"/>
        <end position="223"/>
    </location>
</feature>
<feature type="compositionally biased region" description="Polar residues" evidence="1">
    <location>
        <begin position="415"/>
        <end position="427"/>
    </location>
</feature>
<dbReference type="EMBL" id="HG670466">
    <property type="protein sequence ID" value="CDI76798.1"/>
    <property type="molecule type" value="Genomic_DNA"/>
</dbReference>
<dbReference type="OrthoDB" id="347684at2759"/>
<dbReference type="GeneID" id="25270037"/>